<gene>
    <name evidence="1" type="ORF">OKIOD_LOCUS1421</name>
</gene>
<name>A0ABN7RMQ0_OIKDI</name>
<sequence length="469" mass="52140">MRLFELGIFLGISHAQWENYSSYEDMFGDYGNEVSAIGSFFENIEFQSICKRTPEDDFLVGALNDVRGLIEVMDEHFTEFLTNKDFQAFTLVDMMKIAEGFLKNMNINWCNKFLSVYVPAMESGVDELKQTTTDFADSIVGVILNIFRGLGVNPQVDRLVAMLEEVKAFMLAQSDLFGEAKDIVRSIKLTASADPSNLDDFDQQCIFMNEVMPIVDIVKPLALGLIGEFNNAFSGKEGLLSIGKMIYFEYRLSKHFLLNEKACTKLTEDGAKLIGDLMGEMNGVENFLFQVNVDQLLAGDLSQLMNMATTGRRRREAESSMMMNDIMTGQKPLTYDIYKMSQIGEAVLKSVPNMVKTVKSNMGPLLEMVGMDQQTIIMVMDGIKEEDLRAFADAISADLSSATEKMVCGDVKNCEDLVSFKSQAQTEFNEAVEPIGLYGAADNDAADNGGADIEIISFTTVLLLLFVFA</sequence>
<protein>
    <submittedName>
        <fullName evidence="1">Oidioi.mRNA.OKI2018_I69.PAR.g9863.t1.cds</fullName>
    </submittedName>
</protein>
<proteinExistence type="predicted"/>
<accession>A0ABN7RMQ0</accession>
<dbReference type="EMBL" id="OU015568">
    <property type="protein sequence ID" value="CAG5081385.1"/>
    <property type="molecule type" value="Genomic_DNA"/>
</dbReference>
<organism evidence="1 2">
    <name type="scientific">Oikopleura dioica</name>
    <name type="common">Tunicate</name>
    <dbReference type="NCBI Taxonomy" id="34765"/>
    <lineage>
        <taxon>Eukaryota</taxon>
        <taxon>Metazoa</taxon>
        <taxon>Chordata</taxon>
        <taxon>Tunicata</taxon>
        <taxon>Appendicularia</taxon>
        <taxon>Copelata</taxon>
        <taxon>Oikopleuridae</taxon>
        <taxon>Oikopleura</taxon>
    </lineage>
</organism>
<evidence type="ECO:0000313" key="2">
    <source>
        <dbReference type="Proteomes" id="UP001158576"/>
    </source>
</evidence>
<keyword evidence="2" id="KW-1185">Reference proteome</keyword>
<evidence type="ECO:0000313" key="1">
    <source>
        <dbReference type="EMBL" id="CAG5081385.1"/>
    </source>
</evidence>
<dbReference type="Proteomes" id="UP001158576">
    <property type="component" value="Chromosome PAR"/>
</dbReference>
<reference evidence="1 2" key="1">
    <citation type="submission" date="2021-04" db="EMBL/GenBank/DDBJ databases">
        <authorList>
            <person name="Bliznina A."/>
        </authorList>
    </citation>
    <scope>NUCLEOTIDE SEQUENCE [LARGE SCALE GENOMIC DNA]</scope>
</reference>